<feature type="compositionally biased region" description="Gly residues" evidence="1">
    <location>
        <begin position="88"/>
        <end position="99"/>
    </location>
</feature>
<evidence type="ECO:0000256" key="1">
    <source>
        <dbReference type="SAM" id="MobiDB-lite"/>
    </source>
</evidence>
<keyword evidence="3" id="KW-1185">Reference proteome</keyword>
<sequence length="229" mass="25707">MVASGKRASLVERIGSLRLEYLKGLEINTRRLRRLESVSIKELINRRVEEALAANEATRAANALEAENQSQNGSDGNNGNGDNRDGENGNGENGDGGNGNPNENGRGDRIVARECTYQDFIKCQPLNFKGIERVVGLIRWFEKIETGFHISNCPEKSQVKYATCTLLNSALTWWNSHKRTIGTEAAFAQVMRELTKLMTEVYCTRNEIQKMESELWNLTVKNNDFAAYT</sequence>
<name>A0ABQ5H8A6_9ASTR</name>
<dbReference type="Proteomes" id="UP001151760">
    <property type="component" value="Unassembled WGS sequence"/>
</dbReference>
<gene>
    <name evidence="2" type="ORF">Tco_1058196</name>
</gene>
<organism evidence="2 3">
    <name type="scientific">Tanacetum coccineum</name>
    <dbReference type="NCBI Taxonomy" id="301880"/>
    <lineage>
        <taxon>Eukaryota</taxon>
        <taxon>Viridiplantae</taxon>
        <taxon>Streptophyta</taxon>
        <taxon>Embryophyta</taxon>
        <taxon>Tracheophyta</taxon>
        <taxon>Spermatophyta</taxon>
        <taxon>Magnoliopsida</taxon>
        <taxon>eudicotyledons</taxon>
        <taxon>Gunneridae</taxon>
        <taxon>Pentapetalae</taxon>
        <taxon>asterids</taxon>
        <taxon>campanulids</taxon>
        <taxon>Asterales</taxon>
        <taxon>Asteraceae</taxon>
        <taxon>Asteroideae</taxon>
        <taxon>Anthemideae</taxon>
        <taxon>Anthemidinae</taxon>
        <taxon>Tanacetum</taxon>
    </lineage>
</organism>
<feature type="compositionally biased region" description="Low complexity" evidence="1">
    <location>
        <begin position="65"/>
        <end position="81"/>
    </location>
</feature>
<comment type="caution">
    <text evidence="2">The sequence shown here is derived from an EMBL/GenBank/DDBJ whole genome shotgun (WGS) entry which is preliminary data.</text>
</comment>
<evidence type="ECO:0008006" key="4">
    <source>
        <dbReference type="Google" id="ProtNLM"/>
    </source>
</evidence>
<proteinExistence type="predicted"/>
<dbReference type="EMBL" id="BQNB010019299">
    <property type="protein sequence ID" value="GJT83854.1"/>
    <property type="molecule type" value="Genomic_DNA"/>
</dbReference>
<reference evidence="2" key="1">
    <citation type="journal article" date="2022" name="Int. J. Mol. Sci.">
        <title>Draft Genome of Tanacetum Coccineum: Genomic Comparison of Closely Related Tanacetum-Family Plants.</title>
        <authorList>
            <person name="Yamashiro T."/>
            <person name="Shiraishi A."/>
            <person name="Nakayama K."/>
            <person name="Satake H."/>
        </authorList>
    </citation>
    <scope>NUCLEOTIDE SEQUENCE</scope>
</reference>
<reference evidence="2" key="2">
    <citation type="submission" date="2022-01" db="EMBL/GenBank/DDBJ databases">
        <authorList>
            <person name="Yamashiro T."/>
            <person name="Shiraishi A."/>
            <person name="Satake H."/>
            <person name="Nakayama K."/>
        </authorList>
    </citation>
    <scope>NUCLEOTIDE SEQUENCE</scope>
</reference>
<protein>
    <recommendedName>
        <fullName evidence="4">Retrotransposon gag domain-containing protein</fullName>
    </recommendedName>
</protein>
<evidence type="ECO:0000313" key="3">
    <source>
        <dbReference type="Proteomes" id="UP001151760"/>
    </source>
</evidence>
<evidence type="ECO:0000313" key="2">
    <source>
        <dbReference type="EMBL" id="GJT83854.1"/>
    </source>
</evidence>
<accession>A0ABQ5H8A6</accession>
<feature type="region of interest" description="Disordered" evidence="1">
    <location>
        <begin position="65"/>
        <end position="107"/>
    </location>
</feature>